<feature type="transmembrane region" description="Helical" evidence="10">
    <location>
        <begin position="781"/>
        <end position="799"/>
    </location>
</feature>
<feature type="transmembrane region" description="Helical" evidence="10">
    <location>
        <begin position="881"/>
        <end position="907"/>
    </location>
</feature>
<feature type="transmembrane region" description="Helical" evidence="10">
    <location>
        <begin position="12"/>
        <end position="32"/>
    </location>
</feature>
<comment type="caution">
    <text evidence="11">The sequence shown here is derived from an EMBL/GenBank/DDBJ whole genome shotgun (WGS) entry which is preliminary data.</text>
</comment>
<dbReference type="PANTHER" id="PTHR12929:SF19">
    <property type="entry name" value="RIBOFLAVIN TRANSPORTER"/>
    <property type="match status" value="1"/>
</dbReference>
<accession>A0A5C6NIV0</accession>
<keyword evidence="6 10" id="KW-0812">Transmembrane</keyword>
<feature type="transmembrane region" description="Helical" evidence="10">
    <location>
        <begin position="516"/>
        <end position="533"/>
    </location>
</feature>
<evidence type="ECO:0000256" key="5">
    <source>
        <dbReference type="ARBA" id="ARBA00022475"/>
    </source>
</evidence>
<feature type="transmembrane region" description="Helical" evidence="10">
    <location>
        <begin position="618"/>
        <end position="642"/>
    </location>
</feature>
<feature type="transmembrane region" description="Helical" evidence="10">
    <location>
        <begin position="914"/>
        <end position="943"/>
    </location>
</feature>
<dbReference type="AlphaFoldDB" id="A0A5C6NIV0"/>
<comment type="similarity">
    <text evidence="3">Belongs to the riboflavin transporter family.</text>
</comment>
<feature type="transmembrane region" description="Helical" evidence="10">
    <location>
        <begin position="334"/>
        <end position="354"/>
    </location>
</feature>
<feature type="region of interest" description="Disordered" evidence="9">
    <location>
        <begin position="429"/>
        <end position="491"/>
    </location>
</feature>
<feature type="region of interest" description="Disordered" evidence="9">
    <location>
        <begin position="223"/>
        <end position="254"/>
    </location>
</feature>
<dbReference type="PANTHER" id="PTHR12929">
    <property type="entry name" value="SOLUTE CARRIER FAMILY 52"/>
    <property type="match status" value="1"/>
</dbReference>
<keyword evidence="5" id="KW-1003">Cell membrane</keyword>
<feature type="compositionally biased region" description="Polar residues" evidence="9">
    <location>
        <begin position="429"/>
        <end position="489"/>
    </location>
</feature>
<name>A0A5C6NIV0_9TELE</name>
<feature type="transmembrane region" description="Helical" evidence="10">
    <location>
        <begin position="586"/>
        <end position="606"/>
    </location>
</feature>
<evidence type="ECO:0000256" key="8">
    <source>
        <dbReference type="ARBA" id="ARBA00023136"/>
    </source>
</evidence>
<feature type="transmembrane region" description="Helical" evidence="10">
    <location>
        <begin position="848"/>
        <end position="869"/>
    </location>
</feature>
<evidence type="ECO:0000256" key="7">
    <source>
        <dbReference type="ARBA" id="ARBA00022989"/>
    </source>
</evidence>
<feature type="transmembrane region" description="Helical" evidence="10">
    <location>
        <begin position="304"/>
        <end position="327"/>
    </location>
</feature>
<feature type="transmembrane region" description="Helical" evidence="10">
    <location>
        <begin position="194"/>
        <end position="213"/>
    </location>
</feature>
<dbReference type="EMBL" id="RHFK02000014">
    <property type="protein sequence ID" value="TWW65547.1"/>
    <property type="molecule type" value="Genomic_DNA"/>
</dbReference>
<protein>
    <submittedName>
        <fullName evidence="11">Riboflavin transporter 2</fullName>
    </submittedName>
</protein>
<evidence type="ECO:0000256" key="1">
    <source>
        <dbReference type="ARBA" id="ARBA00000215"/>
    </source>
</evidence>
<dbReference type="Proteomes" id="UP000324091">
    <property type="component" value="Chromosome 21"/>
</dbReference>
<keyword evidence="12" id="KW-1185">Reference proteome</keyword>
<feature type="transmembrane region" description="Helical" evidence="10">
    <location>
        <begin position="272"/>
        <end position="292"/>
    </location>
</feature>
<evidence type="ECO:0000256" key="6">
    <source>
        <dbReference type="ARBA" id="ARBA00022692"/>
    </source>
</evidence>
<evidence type="ECO:0000256" key="4">
    <source>
        <dbReference type="ARBA" id="ARBA00022448"/>
    </source>
</evidence>
<feature type="transmembrane region" description="Helical" evidence="10">
    <location>
        <begin position="113"/>
        <end position="136"/>
    </location>
</feature>
<evidence type="ECO:0000313" key="12">
    <source>
        <dbReference type="Proteomes" id="UP000324091"/>
    </source>
</evidence>
<organism evidence="11 12">
    <name type="scientific">Takifugu flavidus</name>
    <name type="common">sansaifugu</name>
    <dbReference type="NCBI Taxonomy" id="433684"/>
    <lineage>
        <taxon>Eukaryota</taxon>
        <taxon>Metazoa</taxon>
        <taxon>Chordata</taxon>
        <taxon>Craniata</taxon>
        <taxon>Vertebrata</taxon>
        <taxon>Euteleostomi</taxon>
        <taxon>Actinopterygii</taxon>
        <taxon>Neopterygii</taxon>
        <taxon>Teleostei</taxon>
        <taxon>Neoteleostei</taxon>
        <taxon>Acanthomorphata</taxon>
        <taxon>Eupercaria</taxon>
        <taxon>Tetraodontiformes</taxon>
        <taxon>Tetradontoidea</taxon>
        <taxon>Tetraodontidae</taxon>
        <taxon>Takifugu</taxon>
    </lineage>
</organism>
<dbReference type="Pfam" id="PF06237">
    <property type="entry name" value="SLC52_ribofla_tr"/>
    <property type="match status" value="2"/>
</dbReference>
<keyword evidence="4" id="KW-0813">Transport</keyword>
<feature type="transmembrane region" description="Helical" evidence="10">
    <location>
        <begin position="819"/>
        <end position="841"/>
    </location>
</feature>
<dbReference type="GO" id="GO:0032217">
    <property type="term" value="F:riboflavin transmembrane transporter activity"/>
    <property type="evidence" value="ECO:0007669"/>
    <property type="project" value="InterPro"/>
</dbReference>
<feature type="transmembrane region" description="Helical" evidence="10">
    <location>
        <begin position="663"/>
        <end position="683"/>
    </location>
</feature>
<gene>
    <name evidence="11" type="ORF">D4764_21G0004470</name>
</gene>
<reference evidence="11 12" key="1">
    <citation type="submission" date="2019-04" db="EMBL/GenBank/DDBJ databases">
        <title>Chromosome genome assembly for Takifugu flavidus.</title>
        <authorList>
            <person name="Xiao S."/>
        </authorList>
    </citation>
    <scope>NUCLEOTIDE SEQUENCE [LARGE SCALE GENOMIC DNA]</scope>
    <source>
        <strain evidence="11">HTHZ2018</strain>
        <tissue evidence="11">Muscle</tissue>
    </source>
</reference>
<feature type="transmembrane region" description="Helical" evidence="10">
    <location>
        <begin position="360"/>
        <end position="384"/>
    </location>
</feature>
<feature type="transmembrane region" description="Helical" evidence="10">
    <location>
        <begin position="714"/>
        <end position="733"/>
    </location>
</feature>
<evidence type="ECO:0000256" key="9">
    <source>
        <dbReference type="SAM" id="MobiDB-lite"/>
    </source>
</evidence>
<evidence type="ECO:0000313" key="11">
    <source>
        <dbReference type="EMBL" id="TWW65547.1"/>
    </source>
</evidence>
<comment type="subcellular location">
    <subcellularLocation>
        <location evidence="2">Cell membrane</location>
        <topology evidence="2">Multi-pass membrane protein</topology>
    </subcellularLocation>
</comment>
<evidence type="ECO:0000256" key="3">
    <source>
        <dbReference type="ARBA" id="ARBA00006366"/>
    </source>
</evidence>
<evidence type="ECO:0000256" key="10">
    <source>
        <dbReference type="SAM" id="Phobius"/>
    </source>
</evidence>
<evidence type="ECO:0000256" key="2">
    <source>
        <dbReference type="ARBA" id="ARBA00004651"/>
    </source>
</evidence>
<sequence>MFGSWWRSKAVSHGLVAMFAMGSWISVNSLWVELPVVVNVLPEGWNLPAYLSVLIAFGNLGPVVVTITHHCAPGLLNERLLIHCLQVLAVLASVLLALFWSHTVSIGGTERSLVFLLLTFVLSLVCCTSNVTFLPFMFCYPPEYIRTFFIGQGFGALFPCIVALGQGVGKLECVNTNGTVKPIYLQENFPAQNFFGFLCIMLTVSSLSFWALWQRQTMTLEDGQAQQSDNSGSERPGEESHPLHHGGAPVPEGQKPVEEQPLTVTFWTQPNVYLLSLLAVSTALTNGVLPSVQSFTCLPFGTVTFHLSVVLGNMANPLACFVAMFFVLRSLSCLGVLSLGGGVFAAYLMALAALSPCPPLLGTSAGVALVVLSWILFTGIFSYVKVVIGSLLHEAGHTGLLWCGISIQAGSLMGALTMFPLNSPPELLQNSPPELLQNSPPELSTRTLLQNSPPELSTRTPPELSTRTLHQNSSRTLHQNSSRTPPELSSQHREDLGLCLRPVSVIPVETDPNMSLLTHLLVALFGLGSWISVNGLWVELPLLVPQVPEGWHLPSYLSVLIQMANVGPVCVTLMHRLRPGALNEAAVIYGIIGLGTAASFLLGFLWKETAVVAGAPRSVALLVLTFFLSAVDCTSSVTFLPFMMHLQPQFLTTYYMGEGVSGLLPALVALVQGVGLVTCVNSTRSLNHTLNSSSSFGTFDLQAQYESAKFSAEVFFFFLSAMMLVCLLAFVLLNYHPSVARERGPNRRTPGVRGDAQELKLRCLMGSRGAQQKSRFGTGTYSWLQVFYIFGILAWANALTNAVLPSVQSYSCLPYGNNIYHLSAVMAALSNPLACFIAVFVPIRSLWLMGALTVLGSAVGAYLLSMAVLSPCPLLVDEAAGGVVAVLAWTAFVLTLSYVKVMIGVILRDEGRSALVWCGAVVQLGSLLGAVTMFPMVSVYGFFSSGDPCNSNCP</sequence>
<keyword evidence="8 10" id="KW-0472">Membrane</keyword>
<feature type="compositionally biased region" description="Polar residues" evidence="9">
    <location>
        <begin position="223"/>
        <end position="233"/>
    </location>
</feature>
<dbReference type="GO" id="GO:0005886">
    <property type="term" value="C:plasma membrane"/>
    <property type="evidence" value="ECO:0007669"/>
    <property type="project" value="UniProtKB-SubCell"/>
</dbReference>
<dbReference type="InterPro" id="IPR009357">
    <property type="entry name" value="Riboflavin_transptr"/>
</dbReference>
<proteinExistence type="inferred from homology"/>
<feature type="transmembrane region" description="Helical" evidence="10">
    <location>
        <begin position="148"/>
        <end position="168"/>
    </location>
</feature>
<feature type="transmembrane region" description="Helical" evidence="10">
    <location>
        <begin position="80"/>
        <end position="101"/>
    </location>
</feature>
<comment type="catalytic activity">
    <reaction evidence="1">
        <text>riboflavin(in) = riboflavin(out)</text>
        <dbReference type="Rhea" id="RHEA:35015"/>
        <dbReference type="ChEBI" id="CHEBI:57986"/>
    </reaction>
</comment>
<feature type="transmembrane region" description="Helical" evidence="10">
    <location>
        <begin position="47"/>
        <end position="68"/>
    </location>
</feature>
<keyword evidence="7 10" id="KW-1133">Transmembrane helix</keyword>